<evidence type="ECO:0000313" key="1">
    <source>
        <dbReference type="EMBL" id="MBW0515071.1"/>
    </source>
</evidence>
<keyword evidence="2" id="KW-1185">Reference proteome</keyword>
<evidence type="ECO:0000313" key="2">
    <source>
        <dbReference type="Proteomes" id="UP000765509"/>
    </source>
</evidence>
<dbReference type="OrthoDB" id="2667661at2759"/>
<gene>
    <name evidence="1" type="ORF">O181_054786</name>
</gene>
<name>A0A9Q3E359_9BASI</name>
<dbReference type="CDD" id="cd09272">
    <property type="entry name" value="RNase_HI_RT_Ty1"/>
    <property type="match status" value="1"/>
</dbReference>
<proteinExistence type="predicted"/>
<dbReference type="AlphaFoldDB" id="A0A9Q3E359"/>
<sequence>MNSPIVHEDNQGCIDTANIDCNTNGRRMKHIEIKLHFIREVIRRSIIRLQYIATTDMLADFLTKAVSRPTIQRALNELHLLRMKDSGGVKEEVVFHPERENDSKTPT</sequence>
<protein>
    <recommendedName>
        <fullName evidence="3">Copia protein</fullName>
    </recommendedName>
</protein>
<reference evidence="1" key="1">
    <citation type="submission" date="2021-03" db="EMBL/GenBank/DDBJ databases">
        <title>Draft genome sequence of rust myrtle Austropuccinia psidii MF-1, a brazilian biotype.</title>
        <authorList>
            <person name="Quecine M.C."/>
            <person name="Pachon D.M.R."/>
            <person name="Bonatelli M.L."/>
            <person name="Correr F.H."/>
            <person name="Franceschini L.M."/>
            <person name="Leite T.F."/>
            <person name="Margarido G.R.A."/>
            <person name="Almeida C.A."/>
            <person name="Ferrarezi J.A."/>
            <person name="Labate C.A."/>
        </authorList>
    </citation>
    <scope>NUCLEOTIDE SEQUENCE</scope>
    <source>
        <strain evidence="1">MF-1</strain>
    </source>
</reference>
<organism evidence="1 2">
    <name type="scientific">Austropuccinia psidii MF-1</name>
    <dbReference type="NCBI Taxonomy" id="1389203"/>
    <lineage>
        <taxon>Eukaryota</taxon>
        <taxon>Fungi</taxon>
        <taxon>Dikarya</taxon>
        <taxon>Basidiomycota</taxon>
        <taxon>Pucciniomycotina</taxon>
        <taxon>Pucciniomycetes</taxon>
        <taxon>Pucciniales</taxon>
        <taxon>Sphaerophragmiaceae</taxon>
        <taxon>Austropuccinia</taxon>
    </lineage>
</organism>
<accession>A0A9Q3E359</accession>
<dbReference type="EMBL" id="AVOT02024421">
    <property type="protein sequence ID" value="MBW0515071.1"/>
    <property type="molecule type" value="Genomic_DNA"/>
</dbReference>
<dbReference type="Proteomes" id="UP000765509">
    <property type="component" value="Unassembled WGS sequence"/>
</dbReference>
<comment type="caution">
    <text evidence="1">The sequence shown here is derived from an EMBL/GenBank/DDBJ whole genome shotgun (WGS) entry which is preliminary data.</text>
</comment>
<evidence type="ECO:0008006" key="3">
    <source>
        <dbReference type="Google" id="ProtNLM"/>
    </source>
</evidence>